<comment type="caution">
    <text evidence="1">The sequence shown here is derived from an EMBL/GenBank/DDBJ whole genome shotgun (WGS) entry which is preliminary data.</text>
</comment>
<protein>
    <submittedName>
        <fullName evidence="1">Uncharacterized protein</fullName>
    </submittedName>
</protein>
<sequence>MDTIEPAELDLRRRRLFGFTGERLWCWIYRTRDRQFAARLAGARLQAVGATPGDAITALRRSAADYQRVCHVTLPHTPAVPLVRPEPMAPMLADSYHALVSDIRHFGGFWRAGPELGDAARRYQRARIGGARHL</sequence>
<evidence type="ECO:0000313" key="1">
    <source>
        <dbReference type="EMBL" id="MEM5421207.1"/>
    </source>
</evidence>
<gene>
    <name evidence="1" type="ORF">VSR73_09060</name>
</gene>
<keyword evidence="2" id="KW-1185">Reference proteome</keyword>
<dbReference type="RefSeq" id="WP_342946659.1">
    <property type="nucleotide sequence ID" value="NZ_JAYMRV010000002.1"/>
</dbReference>
<name>A0ABU9RMY5_9BURK</name>
<accession>A0ABU9RMY5</accession>
<dbReference type="EMBL" id="JAYMRV010000002">
    <property type="protein sequence ID" value="MEM5421207.1"/>
    <property type="molecule type" value="Genomic_DNA"/>
</dbReference>
<organism evidence="1 2">
    <name type="scientific">Paraburkholderia ferrariae</name>
    <dbReference type="NCBI Taxonomy" id="386056"/>
    <lineage>
        <taxon>Bacteria</taxon>
        <taxon>Pseudomonadati</taxon>
        <taxon>Pseudomonadota</taxon>
        <taxon>Betaproteobacteria</taxon>
        <taxon>Burkholderiales</taxon>
        <taxon>Burkholderiaceae</taxon>
        <taxon>Paraburkholderia</taxon>
    </lineage>
</organism>
<reference evidence="1 2" key="1">
    <citation type="submission" date="2024-01" db="EMBL/GenBank/DDBJ databases">
        <title>The diversity of rhizobia nodulating Mimosa spp. in eleven states of Brazil covering several biomes is determined by host plant, location, and edaphic factors.</title>
        <authorList>
            <person name="Rouws L."/>
            <person name="Barauna A."/>
            <person name="Beukes C."/>
            <person name="De Faria S.M."/>
            <person name="Gross E."/>
            <person name="Dos Reis Junior F.B."/>
            <person name="Simon M."/>
            <person name="Maluk M."/>
            <person name="Odee D.W."/>
            <person name="Kenicer G."/>
            <person name="Young J.P.W."/>
            <person name="Reis V.M."/>
            <person name="Zilli J."/>
            <person name="James E.K."/>
        </authorList>
    </citation>
    <scope>NUCLEOTIDE SEQUENCE [LARGE SCALE GENOMIC DNA]</scope>
    <source>
        <strain evidence="1 2">JPY167</strain>
    </source>
</reference>
<evidence type="ECO:0000313" key="2">
    <source>
        <dbReference type="Proteomes" id="UP001489897"/>
    </source>
</evidence>
<dbReference type="Proteomes" id="UP001489897">
    <property type="component" value="Unassembled WGS sequence"/>
</dbReference>
<proteinExistence type="predicted"/>